<evidence type="ECO:0000256" key="1">
    <source>
        <dbReference type="SAM" id="MobiDB-lite"/>
    </source>
</evidence>
<reference evidence="2 3" key="1">
    <citation type="journal article" date="2016" name="Mol. Biol. Evol.">
        <title>Comparative Genomics of Early-Diverging Mushroom-Forming Fungi Provides Insights into the Origins of Lignocellulose Decay Capabilities.</title>
        <authorList>
            <person name="Nagy L.G."/>
            <person name="Riley R."/>
            <person name="Tritt A."/>
            <person name="Adam C."/>
            <person name="Daum C."/>
            <person name="Floudas D."/>
            <person name="Sun H."/>
            <person name="Yadav J.S."/>
            <person name="Pangilinan J."/>
            <person name="Larsson K.H."/>
            <person name="Matsuura K."/>
            <person name="Barry K."/>
            <person name="Labutti K."/>
            <person name="Kuo R."/>
            <person name="Ohm R.A."/>
            <person name="Bhattacharya S.S."/>
            <person name="Shirouzu T."/>
            <person name="Yoshinaga Y."/>
            <person name="Martin F.M."/>
            <person name="Grigoriev I.V."/>
            <person name="Hibbett D.S."/>
        </authorList>
    </citation>
    <scope>NUCLEOTIDE SEQUENCE [LARGE SCALE GENOMIC DNA]</scope>
    <source>
        <strain evidence="2 3">HHB12733</strain>
    </source>
</reference>
<evidence type="ECO:0000313" key="2">
    <source>
        <dbReference type="EMBL" id="KZT51626.1"/>
    </source>
</evidence>
<accession>A0A165CXR6</accession>
<dbReference type="InParanoid" id="A0A165CXR6"/>
<evidence type="ECO:0000313" key="3">
    <source>
        <dbReference type="Proteomes" id="UP000076842"/>
    </source>
</evidence>
<keyword evidence="3" id="KW-1185">Reference proteome</keyword>
<sequence>MQDLQETGIKVAHGGCKLPPEEDCDPMEVMCTRCKDSKLMCFKERSSKIKACWHCYNAAKACSSAPKDRRAGRKVGPPKTRGRLQKAIDSIDKKIAKLEKQLKKAPE</sequence>
<dbReference type="EMBL" id="KV424098">
    <property type="protein sequence ID" value="KZT51626.1"/>
    <property type="molecule type" value="Genomic_DNA"/>
</dbReference>
<gene>
    <name evidence="2" type="ORF">CALCODRAFT_512573</name>
</gene>
<dbReference type="OrthoDB" id="3423561at2759"/>
<feature type="region of interest" description="Disordered" evidence="1">
    <location>
        <begin position="63"/>
        <end position="88"/>
    </location>
</feature>
<proteinExistence type="predicted"/>
<dbReference type="AlphaFoldDB" id="A0A165CXR6"/>
<organism evidence="2 3">
    <name type="scientific">Calocera cornea HHB12733</name>
    <dbReference type="NCBI Taxonomy" id="1353952"/>
    <lineage>
        <taxon>Eukaryota</taxon>
        <taxon>Fungi</taxon>
        <taxon>Dikarya</taxon>
        <taxon>Basidiomycota</taxon>
        <taxon>Agaricomycotina</taxon>
        <taxon>Dacrymycetes</taxon>
        <taxon>Dacrymycetales</taxon>
        <taxon>Dacrymycetaceae</taxon>
        <taxon>Calocera</taxon>
    </lineage>
</organism>
<name>A0A165CXR6_9BASI</name>
<protein>
    <submittedName>
        <fullName evidence="2">Uncharacterized protein</fullName>
    </submittedName>
</protein>
<dbReference type="Proteomes" id="UP000076842">
    <property type="component" value="Unassembled WGS sequence"/>
</dbReference>